<reference evidence="3 5" key="2">
    <citation type="submission" date="2018-10" db="EMBL/GenBank/DDBJ databases">
        <title>Genomic Encyclopedia of Archaeal and Bacterial Type Strains, Phase II (KMG-II): from individual species to whole genera.</title>
        <authorList>
            <person name="Goeker M."/>
        </authorList>
    </citation>
    <scope>NUCLEOTIDE SEQUENCE [LARGE SCALE GENOMIC DNA]</scope>
    <source>
        <strain evidence="3 5">DSM 21886</strain>
    </source>
</reference>
<sequence>MKTFAKIAIACLSLFFSTRGNAQHHSKVNVEINSEEKSAYVQQEITFYNQTGDTLTSIVVNDWNQAYSDKNTPLAKRFSDEFVRSFHLAHDEDRGKTENITIIDQENLFLKWHRFEKHPDVIEINLREKLAPNERIILKLTYQVKFPNDRFTKYGWNDKGEFNLKNWCLAPARYENHRFIMYSNNNLDDITNAATDFDVTLKLPPGLIATSDLDEVNHIKDSSFSTYELTGKNRLDFNLFVEPKTTFYSYKNNNVTVETNLKENRLNDIQKAIVIDRIVNFVHENIGSYPFEKITVSQTDYERNPFYGLNQLPSFISPFPDEFMFEIKFLKTYLNNFLKTSLHLNARDDNWIYDGIQIYTMMKYIDENHPNSKMMGNLSQWWLLRGYNLTTIDFNEQYSYFYMLMARKNLDQPLGDPKNTFIKFNEQIASKYRAGLSLKYLDNYLGNDIVENSIKEFYNLNSEHITSRTDFENILKSNANQNIDWFFNTIIDSRDIVDYRFTDVSKTKDSVTFTVRNKTKTVVPIPVYGIKKNEVVFKKWLNNIKTDSTFTVPRNDADKIVLNYKNEVPEYNLRNNWKSLKGFFSQNRPIKFNFMKDLEDPYYNQILYIPTISYNLYDGLSPGIRFNNKTILDKPFIYEINPIYSPNTQTLTGSFSFLVNQHNRNTNSPFNVRYQLSGSYFHYAPDAAYTKLTPTVTMLFRENNFRDNRKQGIQFREVLVNRDKSAYSVERTENYSVFNAKYYNIKTEVTNHFNFLTDLQLSGKFGKLSTEIEYRRLFEDNRQLNLRLYAGTFLYNKTNTDYFSFALDRPTDYLFDYNYYGRSESTGFFSQQLILAEGGFKSKLDTPFANHWMATLNGSFNIWQWIEIYGDAGFVKNRHNDPNFVYDSGIRLNLVTDYFELYFPVYSSNGWEVGQPHYNEKVRFIITFSPRTLINLFTRKWF</sequence>
<keyword evidence="4" id="KW-1185">Reference proteome</keyword>
<evidence type="ECO:0008006" key="6">
    <source>
        <dbReference type="Google" id="ProtNLM"/>
    </source>
</evidence>
<feature type="chain" id="PRO_5019768521" description="Peptidase M1 membrane alanine aminopeptidase domain-containing protein" evidence="1">
    <location>
        <begin position="23"/>
        <end position="942"/>
    </location>
</feature>
<dbReference type="InterPro" id="IPR027268">
    <property type="entry name" value="Peptidase_M4/M1_CTD_sf"/>
</dbReference>
<evidence type="ECO:0000313" key="5">
    <source>
        <dbReference type="Proteomes" id="UP000275027"/>
    </source>
</evidence>
<name>A0A497UHY0_9FLAO</name>
<reference evidence="2 4" key="1">
    <citation type="submission" date="2017-12" db="EMBL/GenBank/DDBJ databases">
        <title>Genomic Encyclopedia of Type Strains, Phase III (KMG-III): the genomes of soil and plant-associated and newly described type strains.</title>
        <authorList>
            <person name="Whitman W."/>
        </authorList>
    </citation>
    <scope>NUCLEOTIDE SEQUENCE [LARGE SCALE GENOMIC DNA]</scope>
    <source>
        <strain evidence="2 4">IP-10</strain>
    </source>
</reference>
<evidence type="ECO:0000256" key="1">
    <source>
        <dbReference type="SAM" id="SignalP"/>
    </source>
</evidence>
<dbReference type="Proteomes" id="UP000233767">
    <property type="component" value="Unassembled WGS sequence"/>
</dbReference>
<evidence type="ECO:0000313" key="4">
    <source>
        <dbReference type="Proteomes" id="UP000233767"/>
    </source>
</evidence>
<keyword evidence="1" id="KW-0732">Signal</keyword>
<feature type="signal peptide" evidence="1">
    <location>
        <begin position="1"/>
        <end position="22"/>
    </location>
</feature>
<accession>A0A497UHY0</accession>
<dbReference type="Proteomes" id="UP000275027">
    <property type="component" value="Unassembled WGS sequence"/>
</dbReference>
<dbReference type="EMBL" id="PJND01000008">
    <property type="protein sequence ID" value="PKW20871.1"/>
    <property type="molecule type" value="Genomic_DNA"/>
</dbReference>
<evidence type="ECO:0000313" key="2">
    <source>
        <dbReference type="EMBL" id="PKW20871.1"/>
    </source>
</evidence>
<dbReference type="AlphaFoldDB" id="A0A497UHY0"/>
<dbReference type="EMBL" id="RCCB01000011">
    <property type="protein sequence ID" value="RLJ30490.1"/>
    <property type="molecule type" value="Genomic_DNA"/>
</dbReference>
<comment type="caution">
    <text evidence="3">The sequence shown here is derived from an EMBL/GenBank/DDBJ whole genome shotgun (WGS) entry which is preliminary data.</text>
</comment>
<protein>
    <recommendedName>
        <fullName evidence="6">Peptidase M1 membrane alanine aminopeptidase domain-containing protein</fullName>
    </recommendedName>
</protein>
<dbReference type="Gene3D" id="1.10.390.10">
    <property type="entry name" value="Neutral Protease Domain 2"/>
    <property type="match status" value="1"/>
</dbReference>
<evidence type="ECO:0000313" key="3">
    <source>
        <dbReference type="EMBL" id="RLJ30490.1"/>
    </source>
</evidence>
<organism evidence="3 5">
    <name type="scientific">Flavobacterium lindanitolerans</name>
    <dbReference type="NCBI Taxonomy" id="428988"/>
    <lineage>
        <taxon>Bacteria</taxon>
        <taxon>Pseudomonadati</taxon>
        <taxon>Bacteroidota</taxon>
        <taxon>Flavobacteriia</taxon>
        <taxon>Flavobacteriales</taxon>
        <taxon>Flavobacteriaceae</taxon>
        <taxon>Flavobacterium</taxon>
    </lineage>
</organism>
<gene>
    <name evidence="2" type="ORF">B0G92_2150</name>
    <name evidence="3" type="ORF">CLV50_1900</name>
</gene>
<proteinExistence type="predicted"/>